<proteinExistence type="predicted"/>
<dbReference type="InterPro" id="IPR032675">
    <property type="entry name" value="LRR_dom_sf"/>
</dbReference>
<reference evidence="1 2" key="1">
    <citation type="journal article" date="2007" name="Nature">
        <title>Evolution of genes and genomes on the Drosophila phylogeny.</title>
        <authorList>
            <consortium name="Drosophila 12 Genomes Consortium"/>
            <person name="Clark A.G."/>
            <person name="Eisen M.B."/>
            <person name="Smith D.R."/>
            <person name="Bergman C.M."/>
            <person name="Oliver B."/>
            <person name="Markow T.A."/>
            <person name="Kaufman T.C."/>
            <person name="Kellis M."/>
            <person name="Gelbart W."/>
            <person name="Iyer V.N."/>
            <person name="Pollard D.A."/>
            <person name="Sackton T.B."/>
            <person name="Larracuente A.M."/>
            <person name="Singh N.D."/>
            <person name="Abad J.P."/>
            <person name="Abt D.N."/>
            <person name="Adryan B."/>
            <person name="Aguade M."/>
            <person name="Akashi H."/>
            <person name="Anderson W.W."/>
            <person name="Aquadro C.F."/>
            <person name="Ardell D.H."/>
            <person name="Arguello R."/>
            <person name="Artieri C.G."/>
            <person name="Barbash D.A."/>
            <person name="Barker D."/>
            <person name="Barsanti P."/>
            <person name="Batterham P."/>
            <person name="Batzoglou S."/>
            <person name="Begun D."/>
            <person name="Bhutkar A."/>
            <person name="Blanco E."/>
            <person name="Bosak S.A."/>
            <person name="Bradley R.K."/>
            <person name="Brand A.D."/>
            <person name="Brent M.R."/>
            <person name="Brooks A.N."/>
            <person name="Brown R.H."/>
            <person name="Butlin R.K."/>
            <person name="Caggese C."/>
            <person name="Calvi B.R."/>
            <person name="Bernardo de Carvalho A."/>
            <person name="Caspi A."/>
            <person name="Castrezana S."/>
            <person name="Celniker S.E."/>
            <person name="Chang J.L."/>
            <person name="Chapple C."/>
            <person name="Chatterji S."/>
            <person name="Chinwalla A."/>
            <person name="Civetta A."/>
            <person name="Clifton S.W."/>
            <person name="Comeron J.M."/>
            <person name="Costello J.C."/>
            <person name="Coyne J.A."/>
            <person name="Daub J."/>
            <person name="David R.G."/>
            <person name="Delcher A.L."/>
            <person name="Delehaunty K."/>
            <person name="Do C.B."/>
            <person name="Ebling H."/>
            <person name="Edwards K."/>
            <person name="Eickbush T."/>
            <person name="Evans J.D."/>
            <person name="Filipski A."/>
            <person name="Findeiss S."/>
            <person name="Freyhult E."/>
            <person name="Fulton L."/>
            <person name="Fulton R."/>
            <person name="Garcia A.C."/>
            <person name="Gardiner A."/>
            <person name="Garfield D.A."/>
            <person name="Garvin B.E."/>
            <person name="Gibson G."/>
            <person name="Gilbert D."/>
            <person name="Gnerre S."/>
            <person name="Godfrey J."/>
            <person name="Good R."/>
            <person name="Gotea V."/>
            <person name="Gravely B."/>
            <person name="Greenberg A.J."/>
            <person name="Griffiths-Jones S."/>
            <person name="Gross S."/>
            <person name="Guigo R."/>
            <person name="Gustafson E.A."/>
            <person name="Haerty W."/>
            <person name="Hahn M.W."/>
            <person name="Halligan D.L."/>
            <person name="Halpern A.L."/>
            <person name="Halter G.M."/>
            <person name="Han M.V."/>
            <person name="Heger A."/>
            <person name="Hillier L."/>
            <person name="Hinrichs A.S."/>
            <person name="Holmes I."/>
            <person name="Hoskins R.A."/>
            <person name="Hubisz M.J."/>
            <person name="Hultmark D."/>
            <person name="Huntley M.A."/>
            <person name="Jaffe D.B."/>
            <person name="Jagadeeshan S."/>
            <person name="Jeck W.R."/>
            <person name="Johnson J."/>
            <person name="Jones C.D."/>
            <person name="Jordan W.C."/>
            <person name="Karpen G.H."/>
            <person name="Kataoka E."/>
            <person name="Keightley P.D."/>
            <person name="Kheradpour P."/>
            <person name="Kirkness E.F."/>
            <person name="Koerich L.B."/>
            <person name="Kristiansen K."/>
            <person name="Kudrna D."/>
            <person name="Kulathinal R.J."/>
            <person name="Kumar S."/>
            <person name="Kwok R."/>
            <person name="Lander E."/>
            <person name="Langley C.H."/>
            <person name="Lapoint R."/>
            <person name="Lazzaro B.P."/>
            <person name="Lee S.J."/>
            <person name="Levesque L."/>
            <person name="Li R."/>
            <person name="Lin C.F."/>
            <person name="Lin M.F."/>
            <person name="Lindblad-Toh K."/>
            <person name="Llopart A."/>
            <person name="Long M."/>
            <person name="Low L."/>
            <person name="Lozovsky E."/>
            <person name="Lu J."/>
            <person name="Luo M."/>
            <person name="Machado C.A."/>
            <person name="Makalowski W."/>
            <person name="Marzo M."/>
            <person name="Matsuda M."/>
            <person name="Matzkin L."/>
            <person name="McAllister B."/>
            <person name="McBride C.S."/>
            <person name="McKernan B."/>
            <person name="McKernan K."/>
            <person name="Mendez-Lago M."/>
            <person name="Minx P."/>
            <person name="Mollenhauer M.U."/>
            <person name="Montooth K."/>
            <person name="Mount S.M."/>
            <person name="Mu X."/>
            <person name="Myers E."/>
            <person name="Negre B."/>
            <person name="Newfeld S."/>
            <person name="Nielsen R."/>
            <person name="Noor M.A."/>
            <person name="O'Grady P."/>
            <person name="Pachter L."/>
            <person name="Papaceit M."/>
            <person name="Parisi M.J."/>
            <person name="Parisi M."/>
            <person name="Parts L."/>
            <person name="Pedersen J.S."/>
            <person name="Pesole G."/>
            <person name="Phillippy A.M."/>
            <person name="Ponting C.P."/>
            <person name="Pop M."/>
            <person name="Porcelli D."/>
            <person name="Powell J.R."/>
            <person name="Prohaska S."/>
            <person name="Pruitt K."/>
            <person name="Puig M."/>
            <person name="Quesneville H."/>
            <person name="Ram K.R."/>
            <person name="Rand D."/>
            <person name="Rasmussen M.D."/>
            <person name="Reed L.K."/>
            <person name="Reenan R."/>
            <person name="Reily A."/>
            <person name="Remington K.A."/>
            <person name="Rieger T.T."/>
            <person name="Ritchie M.G."/>
            <person name="Robin C."/>
            <person name="Rogers Y.H."/>
            <person name="Rohde C."/>
            <person name="Rozas J."/>
            <person name="Rubenfield M.J."/>
            <person name="Ruiz A."/>
            <person name="Russo S."/>
            <person name="Salzberg S.L."/>
            <person name="Sanchez-Gracia A."/>
            <person name="Saranga D.J."/>
            <person name="Sato H."/>
            <person name="Schaeffer S.W."/>
            <person name="Schatz M.C."/>
            <person name="Schlenke T."/>
            <person name="Schwartz R."/>
            <person name="Segarra C."/>
            <person name="Singh R.S."/>
            <person name="Sirot L."/>
            <person name="Sirota M."/>
            <person name="Sisneros N.B."/>
            <person name="Smith C.D."/>
            <person name="Smith T.F."/>
            <person name="Spieth J."/>
            <person name="Stage D.E."/>
            <person name="Stark A."/>
            <person name="Stephan W."/>
            <person name="Strausberg R.L."/>
            <person name="Strempel S."/>
            <person name="Sturgill D."/>
            <person name="Sutton G."/>
            <person name="Sutton G.G."/>
            <person name="Tao W."/>
            <person name="Teichmann S."/>
            <person name="Tobari Y.N."/>
            <person name="Tomimura Y."/>
            <person name="Tsolas J.M."/>
            <person name="Valente V.L."/>
            <person name="Venter E."/>
            <person name="Venter J.C."/>
            <person name="Vicario S."/>
            <person name="Vieira F.G."/>
            <person name="Vilella A.J."/>
            <person name="Villasante A."/>
            <person name="Walenz B."/>
            <person name="Wang J."/>
            <person name="Wasserman M."/>
            <person name="Watts T."/>
            <person name="Wilson D."/>
            <person name="Wilson R.K."/>
            <person name="Wing R.A."/>
            <person name="Wolfner M.F."/>
            <person name="Wong A."/>
            <person name="Wong G.K."/>
            <person name="Wu C.I."/>
            <person name="Wu G."/>
            <person name="Yamamoto D."/>
            <person name="Yang H.P."/>
            <person name="Yang S.P."/>
            <person name="Yorke J.A."/>
            <person name="Yoshida K."/>
            <person name="Zdobnov E."/>
            <person name="Zhang P."/>
            <person name="Zhang Y."/>
            <person name="Zimin A.V."/>
            <person name="Baldwin J."/>
            <person name="Abdouelleil A."/>
            <person name="Abdulkadir J."/>
            <person name="Abebe A."/>
            <person name="Abera B."/>
            <person name="Abreu J."/>
            <person name="Acer S.C."/>
            <person name="Aftuck L."/>
            <person name="Alexander A."/>
            <person name="An P."/>
            <person name="Anderson E."/>
            <person name="Anderson S."/>
            <person name="Arachi H."/>
            <person name="Azer M."/>
            <person name="Bachantsang P."/>
            <person name="Barry A."/>
            <person name="Bayul T."/>
            <person name="Berlin A."/>
            <person name="Bessette D."/>
            <person name="Bloom T."/>
            <person name="Blye J."/>
            <person name="Boguslavskiy L."/>
            <person name="Bonnet C."/>
            <person name="Boukhgalter B."/>
            <person name="Bourzgui I."/>
            <person name="Brown A."/>
            <person name="Cahill P."/>
            <person name="Channer S."/>
            <person name="Cheshatsang Y."/>
            <person name="Chuda L."/>
            <person name="Citroen M."/>
            <person name="Collymore A."/>
            <person name="Cooke P."/>
            <person name="Costello M."/>
            <person name="D'Aco K."/>
            <person name="Daza R."/>
            <person name="De Haan G."/>
            <person name="DeGray S."/>
            <person name="DeMaso C."/>
            <person name="Dhargay N."/>
            <person name="Dooley K."/>
            <person name="Dooley E."/>
            <person name="Doricent M."/>
            <person name="Dorje P."/>
            <person name="Dorjee K."/>
            <person name="Dupes A."/>
            <person name="Elong R."/>
            <person name="Falk J."/>
            <person name="Farina A."/>
            <person name="Faro S."/>
            <person name="Ferguson D."/>
            <person name="Fisher S."/>
            <person name="Foley C.D."/>
            <person name="Franke A."/>
            <person name="Friedrich D."/>
            <person name="Gadbois L."/>
            <person name="Gearin G."/>
            <person name="Gearin C.R."/>
            <person name="Giannoukos G."/>
            <person name="Goode T."/>
            <person name="Graham J."/>
            <person name="Grandbois E."/>
            <person name="Grewal S."/>
            <person name="Gyaltsen K."/>
            <person name="Hafez N."/>
            <person name="Hagos B."/>
            <person name="Hall J."/>
            <person name="Henson C."/>
            <person name="Hollinger A."/>
            <person name="Honan T."/>
            <person name="Huard M.D."/>
            <person name="Hughes L."/>
            <person name="Hurhula B."/>
            <person name="Husby M.E."/>
            <person name="Kamat A."/>
            <person name="Kanga B."/>
            <person name="Kashin S."/>
            <person name="Khazanovich D."/>
            <person name="Kisner P."/>
            <person name="Lance K."/>
            <person name="Lara M."/>
            <person name="Lee W."/>
            <person name="Lennon N."/>
            <person name="Letendre F."/>
            <person name="LeVine R."/>
            <person name="Lipovsky A."/>
            <person name="Liu X."/>
            <person name="Liu J."/>
            <person name="Liu S."/>
            <person name="Lokyitsang T."/>
            <person name="Lokyitsang Y."/>
            <person name="Lubonja R."/>
            <person name="Lui A."/>
            <person name="MacDonald P."/>
            <person name="Magnisalis V."/>
            <person name="Maru K."/>
            <person name="Matthews C."/>
            <person name="McCusker W."/>
            <person name="McDonough S."/>
            <person name="Mehta T."/>
            <person name="Meldrim J."/>
            <person name="Meneus L."/>
            <person name="Mihai O."/>
            <person name="Mihalev A."/>
            <person name="Mihova T."/>
            <person name="Mittelman R."/>
            <person name="Mlenga V."/>
            <person name="Montmayeur A."/>
            <person name="Mulrain L."/>
            <person name="Navidi A."/>
            <person name="Naylor J."/>
            <person name="Negash T."/>
            <person name="Nguyen T."/>
            <person name="Nguyen N."/>
            <person name="Nicol R."/>
            <person name="Norbu C."/>
            <person name="Norbu N."/>
            <person name="Novod N."/>
            <person name="O'Neill B."/>
            <person name="Osman S."/>
            <person name="Markiewicz E."/>
            <person name="Oyono O.L."/>
            <person name="Patti C."/>
            <person name="Phunkhang P."/>
            <person name="Pierre F."/>
            <person name="Priest M."/>
            <person name="Raghuraman S."/>
            <person name="Rege F."/>
            <person name="Reyes R."/>
            <person name="Rise C."/>
            <person name="Rogov P."/>
            <person name="Ross K."/>
            <person name="Ryan E."/>
            <person name="Settipalli S."/>
            <person name="Shea T."/>
            <person name="Sherpa N."/>
            <person name="Shi L."/>
            <person name="Shih D."/>
            <person name="Sparrow T."/>
            <person name="Spaulding J."/>
            <person name="Stalker J."/>
            <person name="Stange-Thomann N."/>
            <person name="Stavropoulos S."/>
            <person name="Stone C."/>
            <person name="Strader C."/>
            <person name="Tesfaye S."/>
            <person name="Thomson T."/>
            <person name="Thoulutsang Y."/>
            <person name="Thoulutsang D."/>
            <person name="Topham K."/>
            <person name="Topping I."/>
            <person name="Tsamla T."/>
            <person name="Vassiliev H."/>
            <person name="Vo A."/>
            <person name="Wangchuk T."/>
            <person name="Wangdi T."/>
            <person name="Weiand M."/>
            <person name="Wilkinson J."/>
            <person name="Wilson A."/>
            <person name="Yadav S."/>
            <person name="Young G."/>
            <person name="Yu Q."/>
            <person name="Zembek L."/>
            <person name="Zhong D."/>
            <person name="Zimmer A."/>
            <person name="Zwirko Z."/>
            <person name="Jaffe D.B."/>
            <person name="Alvarez P."/>
            <person name="Brockman W."/>
            <person name="Butler J."/>
            <person name="Chin C."/>
            <person name="Gnerre S."/>
            <person name="Grabherr M."/>
            <person name="Kleber M."/>
            <person name="Mauceli E."/>
            <person name="MacCallum I."/>
        </authorList>
    </citation>
    <scope>NUCLEOTIDE SEQUENCE [LARGE SCALE GENOMIC DNA]</scope>
    <source>
        <strain evidence="2">white501</strain>
    </source>
</reference>
<dbReference type="EMBL" id="CM000364">
    <property type="protein sequence ID" value="EDX12504.1"/>
    <property type="molecule type" value="Genomic_DNA"/>
</dbReference>
<keyword evidence="2" id="KW-1185">Reference proteome</keyword>
<name>B4QV21_DROSI</name>
<dbReference type="AlphaFoldDB" id="B4QV21"/>
<dbReference type="STRING" id="7240.B4QV21"/>
<organism evidence="1 2">
    <name type="scientific">Drosophila simulans</name>
    <name type="common">Fruit fly</name>
    <dbReference type="NCBI Taxonomy" id="7240"/>
    <lineage>
        <taxon>Eukaryota</taxon>
        <taxon>Metazoa</taxon>
        <taxon>Ecdysozoa</taxon>
        <taxon>Arthropoda</taxon>
        <taxon>Hexapoda</taxon>
        <taxon>Insecta</taxon>
        <taxon>Pterygota</taxon>
        <taxon>Neoptera</taxon>
        <taxon>Endopterygota</taxon>
        <taxon>Diptera</taxon>
        <taxon>Brachycera</taxon>
        <taxon>Muscomorpha</taxon>
        <taxon>Ephydroidea</taxon>
        <taxon>Drosophilidae</taxon>
        <taxon>Drosophila</taxon>
        <taxon>Sophophora</taxon>
    </lineage>
</organism>
<dbReference type="SUPFAM" id="SSF52047">
    <property type="entry name" value="RNI-like"/>
    <property type="match status" value="1"/>
</dbReference>
<dbReference type="OrthoDB" id="7827472at2759"/>
<dbReference type="PhylomeDB" id="B4QV21"/>
<evidence type="ECO:0000313" key="1">
    <source>
        <dbReference type="EMBL" id="EDX12504.1"/>
    </source>
</evidence>
<dbReference type="HOGENOM" id="CLU_612913_0_0_1"/>
<dbReference type="Gene3D" id="3.80.10.10">
    <property type="entry name" value="Ribonuclease Inhibitor"/>
    <property type="match status" value="1"/>
</dbReference>
<gene>
    <name evidence="1" type="primary">Dsim\GD19199</name>
    <name evidence="1" type="ORF">Dsim_GD19199</name>
</gene>
<evidence type="ECO:0000313" key="2">
    <source>
        <dbReference type="Proteomes" id="UP000000304"/>
    </source>
</evidence>
<protein>
    <submittedName>
        <fullName evidence="1">GD19199</fullName>
    </submittedName>
</protein>
<accession>B4QV21</accession>
<dbReference type="OMA" id="QMEVLSF"/>
<sequence length="411" mass="48740">MSQMHNTAFYKDALVVQQNTCPAMEEVEPNYIDNLHIIFFEQIFEEIDNLIDQVRMARAYPQFMPQILKFWQRRLHLIIGPNTPFLGLLDIDDYVFFMEHMADSFTDLHVHDGLVDEDIRDLTVMLPNLKRLMTCMNLSGLYMRGFKKLEELVFNSLYHSVPLDSRWIQDICLTMTNLRVLDITDQFDSCVRLTDIKLPNLEVLKINLSTVECMLSEVLQLPKLQKLSVRFDDSRQLNADQETIFQQIVVAKSERISRIALNNEVVQLPARWQQSLLLELPKLRKVICENWCHNDFFLDRQHMPCQQMEVLSFSGWEIVRETQLLELVAECVNLEHLALNGYHSNWEKLTKLVNIRKQERNPRPLQVFSDMMWGNFTPEEYYHWQSNKYVQVTCDSSEYEYQEDGFEFDFE</sequence>
<dbReference type="Proteomes" id="UP000000304">
    <property type="component" value="Chromosome 3R"/>
</dbReference>